<feature type="compositionally biased region" description="Basic and acidic residues" evidence="4">
    <location>
        <begin position="1924"/>
        <end position="1933"/>
    </location>
</feature>
<dbReference type="GO" id="GO:0005737">
    <property type="term" value="C:cytoplasm"/>
    <property type="evidence" value="ECO:0007669"/>
    <property type="project" value="UniProtKB-SubCell"/>
</dbReference>
<name>A0A8H3VDA3_VENIN</name>
<dbReference type="PANTHER" id="PTHR28155">
    <property type="entry name" value="ACR243WP"/>
    <property type="match status" value="1"/>
</dbReference>
<feature type="compositionally biased region" description="Low complexity" evidence="4">
    <location>
        <begin position="296"/>
        <end position="311"/>
    </location>
</feature>
<dbReference type="Proteomes" id="UP000433883">
    <property type="component" value="Unassembled WGS sequence"/>
</dbReference>
<comment type="caution">
    <text evidence="7">The sequence shown here is derived from an EMBL/GenBank/DDBJ whole genome shotgun (WGS) entry which is preliminary data.</text>
</comment>
<evidence type="ECO:0000256" key="1">
    <source>
        <dbReference type="ARBA" id="ARBA00004496"/>
    </source>
</evidence>
<gene>
    <name evidence="7" type="ORF">BLS_004510</name>
</gene>
<feature type="region of interest" description="Disordered" evidence="4">
    <location>
        <begin position="525"/>
        <end position="553"/>
    </location>
</feature>
<dbReference type="EMBL" id="WNWQ01000003">
    <property type="protein sequence ID" value="KAE9985830.1"/>
    <property type="molecule type" value="Genomic_DNA"/>
</dbReference>
<evidence type="ECO:0000313" key="8">
    <source>
        <dbReference type="Proteomes" id="UP000433883"/>
    </source>
</evidence>
<keyword evidence="2" id="KW-0963">Cytoplasm</keyword>
<feature type="compositionally biased region" description="Basic and acidic residues" evidence="4">
    <location>
        <begin position="1597"/>
        <end position="1627"/>
    </location>
</feature>
<feature type="compositionally biased region" description="Low complexity" evidence="4">
    <location>
        <begin position="347"/>
        <end position="358"/>
    </location>
</feature>
<dbReference type="InterPro" id="IPR013240">
    <property type="entry name" value="DNA-dir_RNA_pol1_su_RPA34"/>
</dbReference>
<keyword evidence="3" id="KW-0175">Coiled coil</keyword>
<feature type="compositionally biased region" description="Low complexity" evidence="4">
    <location>
        <begin position="1661"/>
        <end position="1673"/>
    </location>
</feature>
<feature type="compositionally biased region" description="Polar residues" evidence="4">
    <location>
        <begin position="228"/>
        <end position="238"/>
    </location>
</feature>
<evidence type="ECO:0000256" key="3">
    <source>
        <dbReference type="SAM" id="Coils"/>
    </source>
</evidence>
<feature type="region of interest" description="Disordered" evidence="4">
    <location>
        <begin position="1"/>
        <end position="412"/>
    </location>
</feature>
<feature type="compositionally biased region" description="Polar residues" evidence="4">
    <location>
        <begin position="1445"/>
        <end position="1459"/>
    </location>
</feature>
<feature type="domain" description="Mto1-like Mto2p-binding" evidence="6">
    <location>
        <begin position="1490"/>
        <end position="1529"/>
    </location>
</feature>
<organism evidence="7 8">
    <name type="scientific">Venturia inaequalis</name>
    <name type="common">Apple scab fungus</name>
    <dbReference type="NCBI Taxonomy" id="5025"/>
    <lineage>
        <taxon>Eukaryota</taxon>
        <taxon>Fungi</taxon>
        <taxon>Dikarya</taxon>
        <taxon>Ascomycota</taxon>
        <taxon>Pezizomycotina</taxon>
        <taxon>Dothideomycetes</taxon>
        <taxon>Pleosporomycetidae</taxon>
        <taxon>Venturiales</taxon>
        <taxon>Venturiaceae</taxon>
        <taxon>Venturia</taxon>
    </lineage>
</organism>
<dbReference type="InterPro" id="IPR053263">
    <property type="entry name" value="Euk_RPA34_RNAP_subunit"/>
</dbReference>
<feature type="compositionally biased region" description="Basic and acidic residues" evidence="4">
    <location>
        <begin position="1338"/>
        <end position="1354"/>
    </location>
</feature>
<feature type="compositionally biased region" description="Basic and acidic residues" evidence="4">
    <location>
        <begin position="374"/>
        <end position="386"/>
    </location>
</feature>
<feature type="compositionally biased region" description="Basic and acidic residues" evidence="4">
    <location>
        <begin position="1131"/>
        <end position="1145"/>
    </location>
</feature>
<feature type="domain" description="Centrosomin N-terminal motif 1" evidence="5">
    <location>
        <begin position="454"/>
        <end position="526"/>
    </location>
</feature>
<dbReference type="GO" id="GO:0006360">
    <property type="term" value="P:transcription by RNA polymerase I"/>
    <property type="evidence" value="ECO:0007669"/>
    <property type="project" value="InterPro"/>
</dbReference>
<feature type="compositionally biased region" description="Polar residues" evidence="4">
    <location>
        <begin position="444"/>
        <end position="455"/>
    </location>
</feature>
<feature type="coiled-coil region" evidence="3">
    <location>
        <begin position="784"/>
        <end position="1040"/>
    </location>
</feature>
<feature type="compositionally biased region" description="Low complexity" evidence="4">
    <location>
        <begin position="1740"/>
        <end position="1749"/>
    </location>
</feature>
<feature type="compositionally biased region" description="Basic and acidic residues" evidence="4">
    <location>
        <begin position="125"/>
        <end position="144"/>
    </location>
</feature>
<dbReference type="InterPro" id="IPR024545">
    <property type="entry name" value="Mto1-like_Mto2p-bd"/>
</dbReference>
<evidence type="ECO:0000256" key="2">
    <source>
        <dbReference type="ARBA" id="ARBA00022490"/>
    </source>
</evidence>
<evidence type="ECO:0000259" key="6">
    <source>
        <dbReference type="Pfam" id="PF12808"/>
    </source>
</evidence>
<feature type="compositionally biased region" description="Basic and acidic residues" evidence="4">
    <location>
        <begin position="1515"/>
        <end position="1527"/>
    </location>
</feature>
<feature type="compositionally biased region" description="Polar residues" evidence="4">
    <location>
        <begin position="1146"/>
        <end position="1165"/>
    </location>
</feature>
<reference evidence="7 8" key="1">
    <citation type="submission" date="2019-11" db="EMBL/GenBank/DDBJ databases">
        <title>Venturia inaequalis Genome Resource.</title>
        <authorList>
            <person name="Lichtner F.J."/>
        </authorList>
    </citation>
    <scope>NUCLEOTIDE SEQUENCE [LARGE SCALE GENOMIC DNA]</scope>
    <source>
        <strain evidence="7">Bline_iso_100314</strain>
    </source>
</reference>
<feature type="compositionally biased region" description="Polar residues" evidence="4">
    <location>
        <begin position="265"/>
        <end position="285"/>
    </location>
</feature>
<sequence length="2002" mass="222767">MAEAHQASPTGDDHSQDNSILHSTNHNDIAEDSDLPPLPLNDDDDISLVQLPSSSQLDSDASAFMDKDMRRELMHVESSFLPELEPETAAKGGKKGADDTYLFGGSPGNGKTKGHVENQKSIAEQIRDSLAAEKQLSEGEREGSRSPVTPPSAYKTPYHGNEFSILDGNAESKDSTTELDELPSSPTARASERNQLRTVSNPIHEGLQRTPEQSFEEASAETAIKNGYQKQSSDSSTVRIERDTSALDEEEEETSIPEPTLSPEASSDNVLTSLHSPRGSMSSSRLLKRPSFLHNRTSSQRSSVSSRSVTSEGSDATLGADFSLQSGGAVPGSGSMRPGISLSRLPSMSSIASSNGSSFGDAPSWSRSRSSTTRARELEILEEERGNAGSPPETPRAGDQGGPPTDTVIAQHVQNIQVPETVAREYREKHPHSPARSQALGLSVASSRQKSNLTLKEQNSKIDKLSKENFDLKLKIHFLDQALQNRSEEGVKDMINKNVQLQTDLANEKKDNQALRKKMRELERKVKGLEEGQAAKQGDMDDSKSDQSEKQAEMEEEIIYLRETLQETEMEIERLREENLGKEVDKRKLADYIKSTNERKASENDKGVEETIEMWKDLLESETARREQADEDAEKLREELRRVKTESAASTTNNHVRNVYNVNKRHHVSYNNTRSDTGSGVGEDFNSVVDSNASTVVEQLKHENAELRRDLSAQTSMLTSRNRERERLQQEIEDLKINQRRHGDGVGARSVAGDSIFDRSVSRAHNRAESRASGHTRVTQLSDVDEYDKKFAQLRDELARVKMTNQDLERELNAHLDILQNVEEENRVVKEERDATLEDLQSIQTEREEALLALQESEEETEALRNEANDEIEKLDLLCEQKDSEIGTLQNDFGALQQEMKNVSESVVRLEDDLSAARRKEQDLEQQISEIMEELEQTDQKLRDTSAKNERLDVQLESSQTEVQFLREEQEGDKIKIGDLEAALNAAQTSLQDERERISEERRQREVLDSQEKADWQKMVDELNDDVNKFKGEGNRLRKNLSAKDAESSQWKERLETLEGNLREALGSPNSTSSSILKEVTKLQRDLEHTLTALDVCRQDLNEKERLLRGRDQLLESTGLESQKLSELLEKERAARRADRNHFDQMQRSQQSLSHTLQQNDNRANQLEVARNNDRRKYMAIEKQYLDQLTERNNLLLALWNRLSTLCGADFMQKNSLVDDQLPSVEVISRNLVGFSRNMNLAVRTVEVLVGGFRSRIRDVEKNLWKDFQTLEHAIDVRTKRIDHLEKMVAQQTKERLESGLPSAIPPVASLQPTGGDDHGKRSPGVSRSSSRSAGHTSRSEEITKLKSENRLLKAELQFARHSSPTRPRSQRGSIDSGSSVTGVIPAAPKSPPGITGIPPRDSSHRASMTATLMRHHSTSAVEGYNPITDTYRDQQKAQRESALPNLQESPTRRTSSFVPSAPQGPIGSNGQPITAMQMPIQPLQPSEQRWIHRLKELERRLKAEREARLLDRSGARKRLEEGKAENEDPANNDATISMAKPEKAEKPKKPLSKAKSISTIKSSKPKKKSPPAKVQLSSEFVQDSSDEDDDPPALPDETKEPTVKKQDPVVKKKGPVIEDKAPEKPKTAVVEVSSEEESSSEESEESDDSESETSKRDGNSTKVVAKSASADVSESESETEKEKEDSSDDDSDSSSGISVVAPTNKGKAPAVESRPHPTTAPTSHVSETRPAPAFQPPHSFKTASSSTSKSTDLFSLQTTAEQQIWYITAPANVPLLSLKELAMDKLVEGASVMTYKDVDYSFTIDDTARPTTAILLPSESGFTPQPTEVQRIVHLRQVVKLPTAPQSEAGIPSSAATTIPQQPQFEVQKRTKREQPKGLKMRYRPSGAGTGDLGHIGSSDDEEPASKRPKSSTAPNVGKKRKERDDDVAPGEKKKKKKKEKHRLGTEDAMEGVIASNGTPKKRRELISSSSGLNGSAKLNGVETPKKKDKEKKKNREKERA</sequence>
<feature type="compositionally biased region" description="Low complexity" evidence="4">
    <location>
        <begin position="1554"/>
        <end position="1563"/>
    </location>
</feature>
<dbReference type="InterPro" id="IPR012943">
    <property type="entry name" value="Cnn_1N"/>
</dbReference>
<evidence type="ECO:0000256" key="4">
    <source>
        <dbReference type="SAM" id="MobiDB-lite"/>
    </source>
</evidence>
<feature type="region of interest" description="Disordered" evidence="4">
    <location>
        <begin position="1515"/>
        <end position="1749"/>
    </location>
</feature>
<feature type="compositionally biased region" description="Polar residues" evidence="4">
    <location>
        <begin position="1361"/>
        <end position="1382"/>
    </location>
</feature>
<feature type="region of interest" description="Disordered" evidence="4">
    <location>
        <begin position="1131"/>
        <end position="1170"/>
    </location>
</feature>
<comment type="subcellular location">
    <subcellularLocation>
        <location evidence="1">Cytoplasm</location>
    </subcellularLocation>
</comment>
<proteinExistence type="predicted"/>
<feature type="compositionally biased region" description="Polar residues" evidence="4">
    <location>
        <begin position="17"/>
        <end position="27"/>
    </location>
</feature>
<accession>A0A8H3VDA3</accession>
<evidence type="ECO:0000259" key="5">
    <source>
        <dbReference type="Pfam" id="PF07989"/>
    </source>
</evidence>
<feature type="compositionally biased region" description="Acidic residues" evidence="4">
    <location>
        <begin position="246"/>
        <end position="255"/>
    </location>
</feature>
<feature type="region of interest" description="Disordered" evidence="4">
    <location>
        <begin position="426"/>
        <end position="455"/>
    </location>
</feature>
<dbReference type="Pfam" id="PF07989">
    <property type="entry name" value="Cnn_1N"/>
    <property type="match status" value="1"/>
</dbReference>
<evidence type="ECO:0000313" key="7">
    <source>
        <dbReference type="EMBL" id="KAE9985830.1"/>
    </source>
</evidence>
<feature type="compositionally biased region" description="Basic residues" evidence="4">
    <location>
        <begin position="1934"/>
        <end position="1943"/>
    </location>
</feature>
<feature type="region of interest" description="Disordered" evidence="4">
    <location>
        <begin position="1293"/>
        <end position="1405"/>
    </location>
</feature>
<dbReference type="Pfam" id="PF08208">
    <property type="entry name" value="RNA_polI_A34"/>
    <property type="match status" value="1"/>
</dbReference>
<protein>
    <recommendedName>
        <fullName evidence="9">Anucleate primary sterigmata protein B</fullName>
    </recommendedName>
</protein>
<feature type="compositionally biased region" description="Polar residues" evidence="4">
    <location>
        <begin position="1855"/>
        <end position="1866"/>
    </location>
</feature>
<feature type="coiled-coil region" evidence="3">
    <location>
        <begin position="612"/>
        <end position="653"/>
    </location>
</feature>
<evidence type="ECO:0008006" key="9">
    <source>
        <dbReference type="Google" id="ProtNLM"/>
    </source>
</evidence>
<dbReference type="PANTHER" id="PTHR28155:SF1">
    <property type="entry name" value="DNA-DIRECTED RNA POLYMERASE I SUBUNIT RPA34.5-DOMAIN-CONTAINING PROTEIN"/>
    <property type="match status" value="1"/>
</dbReference>
<feature type="coiled-coil region" evidence="3">
    <location>
        <begin position="697"/>
        <end position="738"/>
    </location>
</feature>
<feature type="compositionally biased region" description="Acidic residues" evidence="4">
    <location>
        <begin position="1634"/>
        <end position="1652"/>
    </location>
</feature>
<feature type="region of interest" description="Disordered" evidence="4">
    <location>
        <begin position="1434"/>
        <end position="1475"/>
    </location>
</feature>
<feature type="compositionally biased region" description="Low complexity" evidence="4">
    <location>
        <begin position="1323"/>
        <end position="1337"/>
    </location>
</feature>
<feature type="compositionally biased region" description="Low complexity" evidence="4">
    <location>
        <begin position="1572"/>
        <end position="1584"/>
    </location>
</feature>
<dbReference type="GO" id="GO:0005815">
    <property type="term" value="C:microtubule organizing center"/>
    <property type="evidence" value="ECO:0007669"/>
    <property type="project" value="InterPro"/>
</dbReference>
<feature type="compositionally biased region" description="Basic and acidic residues" evidence="4">
    <location>
        <begin position="1985"/>
        <end position="2002"/>
    </location>
</feature>
<feature type="compositionally biased region" description="Basic and acidic residues" evidence="4">
    <location>
        <begin position="538"/>
        <end position="553"/>
    </location>
</feature>
<feature type="region of interest" description="Disordered" evidence="4">
    <location>
        <begin position="1845"/>
        <end position="2002"/>
    </location>
</feature>
<feature type="compositionally biased region" description="Polar residues" evidence="4">
    <location>
        <begin position="50"/>
        <end position="59"/>
    </location>
</feature>
<dbReference type="Pfam" id="PF12808">
    <property type="entry name" value="Mto2_bdg"/>
    <property type="match status" value="1"/>
</dbReference>
<feature type="compositionally biased region" description="Basic and acidic residues" evidence="4">
    <location>
        <begin position="1868"/>
        <end position="1878"/>
    </location>
</feature>
<feature type="compositionally biased region" description="Basic and acidic residues" evidence="4">
    <location>
        <begin position="65"/>
        <end position="75"/>
    </location>
</feature>